<protein>
    <submittedName>
        <fullName evidence="1">Uncharacterized protein</fullName>
    </submittedName>
</protein>
<evidence type="ECO:0000313" key="2">
    <source>
        <dbReference type="Proteomes" id="UP000789707"/>
    </source>
</evidence>
<dbReference type="RefSeq" id="WP_230096078.1">
    <property type="nucleotide sequence ID" value="NZ_CAKKNS010000001.1"/>
</dbReference>
<sequence>MNIILNFPSPEDIFLMRLGLTQYVGIDPEFIDLSIDTLLIAPSHLGPDFSFVIDQNHPTPFHVPRSPATLLRAQEYHTYSQSNQYLLAESQWPYQTSRLPCATPNSLLTPLTSHEGQHNIWLNPFAINHLEQLDSTQTYIHIGINLAQFDYHGTITLHAAYQLVQHRIGETIILHEYLFKQYLTQLPELNEEVTPFYSLPLILQEQIRPLRDYFYQVNHADYHHLKRLFWD</sequence>
<name>A0ABM8Z3Z6_9LACO</name>
<accession>A0ABM8Z3Z6</accession>
<proteinExistence type="predicted"/>
<gene>
    <name evidence="1" type="ORF">WFA24289_00312</name>
</gene>
<evidence type="ECO:0000313" key="1">
    <source>
        <dbReference type="EMBL" id="CAH0416013.1"/>
    </source>
</evidence>
<keyword evidence="2" id="KW-1185">Reference proteome</keyword>
<comment type="caution">
    <text evidence="1">The sequence shown here is derived from an EMBL/GenBank/DDBJ whole genome shotgun (WGS) entry which is preliminary data.</text>
</comment>
<organism evidence="1 2">
    <name type="scientific">Periweissella fabaria</name>
    <dbReference type="NCBI Taxonomy" id="546157"/>
    <lineage>
        <taxon>Bacteria</taxon>
        <taxon>Bacillati</taxon>
        <taxon>Bacillota</taxon>
        <taxon>Bacilli</taxon>
        <taxon>Lactobacillales</taxon>
        <taxon>Lactobacillaceae</taxon>
        <taxon>Periweissella</taxon>
    </lineage>
</organism>
<dbReference type="EMBL" id="CAKKNS010000001">
    <property type="protein sequence ID" value="CAH0416013.1"/>
    <property type="molecule type" value="Genomic_DNA"/>
</dbReference>
<dbReference type="Proteomes" id="UP000789707">
    <property type="component" value="Unassembled WGS sequence"/>
</dbReference>
<reference evidence="1 2" key="1">
    <citation type="submission" date="2021-11" db="EMBL/GenBank/DDBJ databases">
        <authorList>
            <person name="Depoorter E."/>
        </authorList>
    </citation>
    <scope>NUCLEOTIDE SEQUENCE [LARGE SCALE GENOMIC DNA]</scope>
    <source>
        <strain evidence="1 2">LMG 24289</strain>
    </source>
</reference>